<dbReference type="RefSeq" id="WP_038414085.1">
    <property type="nucleotide sequence ID" value="NZ_CP009455.1"/>
</dbReference>
<feature type="domain" description="FecR N-terminal" evidence="3">
    <location>
        <begin position="83"/>
        <end position="122"/>
    </location>
</feature>
<evidence type="ECO:0000313" key="5">
    <source>
        <dbReference type="Proteomes" id="UP000029493"/>
    </source>
</evidence>
<name>A0A089WXF9_9PSED</name>
<dbReference type="Pfam" id="PF08281">
    <property type="entry name" value="Sigma70_r4_2"/>
    <property type="match status" value="1"/>
</dbReference>
<keyword evidence="5" id="KW-1185">Reference proteome</keyword>
<dbReference type="InterPro" id="IPR032623">
    <property type="entry name" value="FecR_N"/>
</dbReference>
<dbReference type="InterPro" id="IPR013249">
    <property type="entry name" value="RNA_pol_sigma70_r4_t2"/>
</dbReference>
<sequence>MSRLLLPIDHGPRAVDEPARAALLHDLRRLPRRAQQVFLLNRLDQLTFAQIAERLNLPLTRVEQLMIEALHSTSAKPLAVNAQATRWYIRLQSPAATACERIDFRRWLDASPVHLQAFHATELHWRSLLAPARELGDQGWYRTGRAAFSLGGCSLALGLGAAALLAFGLWSSGV</sequence>
<dbReference type="GO" id="GO:0016987">
    <property type="term" value="F:sigma factor activity"/>
    <property type="evidence" value="ECO:0007669"/>
    <property type="project" value="InterPro"/>
</dbReference>
<protein>
    <submittedName>
        <fullName evidence="4">Sigma-70 protein</fullName>
    </submittedName>
</protein>
<dbReference type="InterPro" id="IPR013324">
    <property type="entry name" value="RNA_pol_sigma_r3/r4-like"/>
</dbReference>
<organism evidence="4 5">
    <name type="scientific">Pseudomonas cremoricolorata</name>
    <dbReference type="NCBI Taxonomy" id="157783"/>
    <lineage>
        <taxon>Bacteria</taxon>
        <taxon>Pseudomonadati</taxon>
        <taxon>Pseudomonadota</taxon>
        <taxon>Gammaproteobacteria</taxon>
        <taxon>Pseudomonadales</taxon>
        <taxon>Pseudomonadaceae</taxon>
        <taxon>Pseudomonas</taxon>
    </lineage>
</organism>
<keyword evidence="1" id="KW-0812">Transmembrane</keyword>
<keyword evidence="1" id="KW-1133">Transmembrane helix</keyword>
<dbReference type="GO" id="GO:0003677">
    <property type="term" value="F:DNA binding"/>
    <property type="evidence" value="ECO:0007669"/>
    <property type="project" value="InterPro"/>
</dbReference>
<dbReference type="EMBL" id="CP009455">
    <property type="protein sequence ID" value="AIR91322.1"/>
    <property type="molecule type" value="Genomic_DNA"/>
</dbReference>
<dbReference type="SUPFAM" id="SSF88659">
    <property type="entry name" value="Sigma3 and sigma4 domains of RNA polymerase sigma factors"/>
    <property type="match status" value="1"/>
</dbReference>
<dbReference type="KEGG" id="psw:LK03_19535"/>
<evidence type="ECO:0000256" key="1">
    <source>
        <dbReference type="SAM" id="Phobius"/>
    </source>
</evidence>
<feature type="transmembrane region" description="Helical" evidence="1">
    <location>
        <begin position="147"/>
        <end position="170"/>
    </location>
</feature>
<evidence type="ECO:0000259" key="3">
    <source>
        <dbReference type="Pfam" id="PF16220"/>
    </source>
</evidence>
<keyword evidence="1" id="KW-0472">Membrane</keyword>
<gene>
    <name evidence="4" type="ORF">LK03_19535</name>
</gene>
<dbReference type="AlphaFoldDB" id="A0A089WXF9"/>
<reference evidence="4 5" key="1">
    <citation type="submission" date="2014-09" db="EMBL/GenBank/DDBJ databases">
        <authorList>
            <person name="Chan K.-G."/>
        </authorList>
    </citation>
    <scope>NUCLEOTIDE SEQUENCE [LARGE SCALE GENOMIC DNA]</scope>
    <source>
        <strain evidence="4 5">ND07</strain>
    </source>
</reference>
<dbReference type="InterPro" id="IPR036388">
    <property type="entry name" value="WH-like_DNA-bd_sf"/>
</dbReference>
<dbReference type="OrthoDB" id="6991269at2"/>
<evidence type="ECO:0000259" key="2">
    <source>
        <dbReference type="Pfam" id="PF08281"/>
    </source>
</evidence>
<feature type="domain" description="RNA polymerase sigma factor 70 region 4 type 2" evidence="2">
    <location>
        <begin position="27"/>
        <end position="66"/>
    </location>
</feature>
<dbReference type="Gene3D" id="1.10.10.10">
    <property type="entry name" value="Winged helix-like DNA-binding domain superfamily/Winged helix DNA-binding domain"/>
    <property type="match status" value="1"/>
</dbReference>
<dbReference type="Pfam" id="PF16220">
    <property type="entry name" value="DUF4880"/>
    <property type="match status" value="1"/>
</dbReference>
<evidence type="ECO:0000313" key="4">
    <source>
        <dbReference type="EMBL" id="AIR91322.1"/>
    </source>
</evidence>
<dbReference type="GO" id="GO:0006352">
    <property type="term" value="P:DNA-templated transcription initiation"/>
    <property type="evidence" value="ECO:0007669"/>
    <property type="project" value="InterPro"/>
</dbReference>
<proteinExistence type="predicted"/>
<accession>A0A089WXF9</accession>
<dbReference type="Proteomes" id="UP000029493">
    <property type="component" value="Chromosome"/>
</dbReference>